<gene>
    <name evidence="6" type="ORF">CYMTET_19594</name>
</gene>
<keyword evidence="4" id="KW-0539">Nucleus</keyword>
<dbReference type="GO" id="GO:0005737">
    <property type="term" value="C:cytoplasm"/>
    <property type="evidence" value="ECO:0007669"/>
    <property type="project" value="UniProtKB-SubCell"/>
</dbReference>
<keyword evidence="7" id="KW-1185">Reference proteome</keyword>
<evidence type="ECO:0000313" key="7">
    <source>
        <dbReference type="Proteomes" id="UP001190700"/>
    </source>
</evidence>
<evidence type="ECO:0000256" key="3">
    <source>
        <dbReference type="ARBA" id="ARBA00022490"/>
    </source>
</evidence>
<sequence length="295" mass="33559">MRRDEFGHIIEDLSAILRSSEGDEDATGSKYPDLDSILDRHPGVTLETLLSIYSQHGIRRFRAFMKRSLYDSQYELTRRYMRGEGAVKISRSIDTPPIVVVRQLVTWLCFDDEKKPEISRCIKEPPRLLTLPTSARLEAMAPRDAQHLKLRLVADLEHCAAVDPLCSPYADTLRHSIGVEYEELLQRRLHGAGVPFRTEDDLRAEGRAKTPDVWFDVPIGVNGKVVNWIDSKASFCDDEAYIGKDEEQFKGYVNRYGSGMVIYWFGLIDDLNAHPQIYLVDQFPAAGDILQLACI</sequence>
<evidence type="ECO:0000313" key="6">
    <source>
        <dbReference type="EMBL" id="KAK3272094.1"/>
    </source>
</evidence>
<dbReference type="EMBL" id="LGRX02009165">
    <property type="protein sequence ID" value="KAK3272094.1"/>
    <property type="molecule type" value="Genomic_DNA"/>
</dbReference>
<evidence type="ECO:0000256" key="5">
    <source>
        <dbReference type="ARBA" id="ARBA00023480"/>
    </source>
</evidence>
<proteinExistence type="predicted"/>
<protein>
    <recommendedName>
        <fullName evidence="5">CDAN1-interacting nuclease 1</fullName>
    </recommendedName>
</protein>
<evidence type="ECO:0000256" key="2">
    <source>
        <dbReference type="ARBA" id="ARBA00004496"/>
    </source>
</evidence>
<evidence type="ECO:0000256" key="1">
    <source>
        <dbReference type="ARBA" id="ARBA00004123"/>
    </source>
</evidence>
<dbReference type="InterPro" id="IPR029404">
    <property type="entry name" value="CDIN1"/>
</dbReference>
<comment type="caution">
    <text evidence="6">The sequence shown here is derived from an EMBL/GenBank/DDBJ whole genome shotgun (WGS) entry which is preliminary data.</text>
</comment>
<accession>A0AAE0G5S2</accession>
<reference evidence="6 7" key="1">
    <citation type="journal article" date="2015" name="Genome Biol. Evol.">
        <title>Comparative Genomics of a Bacterivorous Green Alga Reveals Evolutionary Causalities and Consequences of Phago-Mixotrophic Mode of Nutrition.</title>
        <authorList>
            <person name="Burns J.A."/>
            <person name="Paasch A."/>
            <person name="Narechania A."/>
            <person name="Kim E."/>
        </authorList>
    </citation>
    <scope>NUCLEOTIDE SEQUENCE [LARGE SCALE GENOMIC DNA]</scope>
    <source>
        <strain evidence="6 7">PLY_AMNH</strain>
    </source>
</reference>
<keyword evidence="3" id="KW-0963">Cytoplasm</keyword>
<dbReference type="PANTHER" id="PTHR31661:SF1">
    <property type="entry name" value="CDAN1-INTERACTING NUCLEASE 1"/>
    <property type="match status" value="1"/>
</dbReference>
<dbReference type="Pfam" id="PF14811">
    <property type="entry name" value="TPD"/>
    <property type="match status" value="1"/>
</dbReference>
<name>A0AAE0G5S2_9CHLO</name>
<dbReference type="PANTHER" id="PTHR31661">
    <property type="entry name" value="SIMILAR TO CDNA SEQUENCE BC052040"/>
    <property type="match status" value="1"/>
</dbReference>
<dbReference type="GO" id="GO:0005634">
    <property type="term" value="C:nucleus"/>
    <property type="evidence" value="ECO:0007669"/>
    <property type="project" value="UniProtKB-SubCell"/>
</dbReference>
<evidence type="ECO:0000256" key="4">
    <source>
        <dbReference type="ARBA" id="ARBA00023242"/>
    </source>
</evidence>
<dbReference type="AlphaFoldDB" id="A0AAE0G5S2"/>
<dbReference type="Proteomes" id="UP001190700">
    <property type="component" value="Unassembled WGS sequence"/>
</dbReference>
<comment type="subcellular location">
    <subcellularLocation>
        <location evidence="2">Cytoplasm</location>
    </subcellularLocation>
    <subcellularLocation>
        <location evidence="1">Nucleus</location>
    </subcellularLocation>
</comment>
<organism evidence="6 7">
    <name type="scientific">Cymbomonas tetramitiformis</name>
    <dbReference type="NCBI Taxonomy" id="36881"/>
    <lineage>
        <taxon>Eukaryota</taxon>
        <taxon>Viridiplantae</taxon>
        <taxon>Chlorophyta</taxon>
        <taxon>Pyramimonadophyceae</taxon>
        <taxon>Pyramimonadales</taxon>
        <taxon>Pyramimonadaceae</taxon>
        <taxon>Cymbomonas</taxon>
    </lineage>
</organism>